<dbReference type="PANTHER" id="PTHR31170:SF25">
    <property type="entry name" value="BNAA09G04570D PROTEIN"/>
    <property type="match status" value="1"/>
</dbReference>
<evidence type="ECO:0000256" key="1">
    <source>
        <dbReference type="SAM" id="Coils"/>
    </source>
</evidence>
<dbReference type="EMBL" id="LR746269">
    <property type="protein sequence ID" value="CAA7397905.1"/>
    <property type="molecule type" value="Genomic_DNA"/>
</dbReference>
<keyword evidence="1" id="KW-0175">Coiled coil</keyword>
<dbReference type="OrthoDB" id="1589813at2759"/>
<gene>
    <name evidence="3" type="ORF">SI8410_06008570</name>
</gene>
<reference evidence="3" key="1">
    <citation type="submission" date="2020-02" db="EMBL/GenBank/DDBJ databases">
        <authorList>
            <person name="Scholz U."/>
            <person name="Mascher M."/>
            <person name="Fiebig A."/>
        </authorList>
    </citation>
    <scope>NUCLEOTIDE SEQUENCE</scope>
</reference>
<sequence>MGDISLISAQQSSFPTVGESLGTSTTAAAIVIDADWLASINERVKQLSRGEGHGNPSTIFRVPKSIRDVKPSAFEPQIISFGPYHYGREHLKGMEEHKWCYLRDLLHRDRSKSLEDYLRKMKELENRVRSCYGDPIREKDSNSFVEMMTLDGCFLVELVIKYSECQRLQQREEHTSVDRSKFCMIVNDMMLLENQLPFFVLQEIWCLLKAANGEPKDKLLLRALDPSSHLSSPHHLVDLFRSFILPKRNPEPEPWSPLDIIPCATELEKAGVEFREKAGAHVLEAAFTDGVMHMAPLSIYDHTDSHLRNLIAFEQCFPAAGDEISSYAVLMDFLIDTPVDVAVLRRSGVLLSGLGSDKEAASFFNNLCKDIFTYRTGKLYVDVKEYCKVRHRKWKAELVHDYLRSPWTFIPVMAAAILLLLTLTETIFAVLSFLSSLSH</sequence>
<evidence type="ECO:0000313" key="3">
    <source>
        <dbReference type="EMBL" id="CAA7397905.1"/>
    </source>
</evidence>
<keyword evidence="2" id="KW-0472">Membrane</keyword>
<protein>
    <submittedName>
        <fullName evidence="3">Uncharacterized protein</fullName>
    </submittedName>
</protein>
<dbReference type="PANTHER" id="PTHR31170">
    <property type="entry name" value="BNAC04G53230D PROTEIN"/>
    <property type="match status" value="1"/>
</dbReference>
<name>A0A7I8KLP7_SPIIN</name>
<proteinExistence type="predicted"/>
<keyword evidence="2" id="KW-0812">Transmembrane</keyword>
<feature type="coiled-coil region" evidence="1">
    <location>
        <begin position="107"/>
        <end position="134"/>
    </location>
</feature>
<keyword evidence="2" id="KW-1133">Transmembrane helix</keyword>
<organism evidence="3 4">
    <name type="scientific">Spirodela intermedia</name>
    <name type="common">Intermediate duckweed</name>
    <dbReference type="NCBI Taxonomy" id="51605"/>
    <lineage>
        <taxon>Eukaryota</taxon>
        <taxon>Viridiplantae</taxon>
        <taxon>Streptophyta</taxon>
        <taxon>Embryophyta</taxon>
        <taxon>Tracheophyta</taxon>
        <taxon>Spermatophyta</taxon>
        <taxon>Magnoliopsida</taxon>
        <taxon>Liliopsida</taxon>
        <taxon>Araceae</taxon>
        <taxon>Lemnoideae</taxon>
        <taxon>Spirodela</taxon>
    </lineage>
</organism>
<dbReference type="InterPro" id="IPR004158">
    <property type="entry name" value="DUF247_pln"/>
</dbReference>
<accession>A0A7I8KLP7</accession>
<feature type="transmembrane region" description="Helical" evidence="2">
    <location>
        <begin position="409"/>
        <end position="434"/>
    </location>
</feature>
<dbReference type="Proteomes" id="UP000663760">
    <property type="component" value="Chromosome 6"/>
</dbReference>
<evidence type="ECO:0000256" key="2">
    <source>
        <dbReference type="SAM" id="Phobius"/>
    </source>
</evidence>
<dbReference type="AlphaFoldDB" id="A0A7I8KLP7"/>
<evidence type="ECO:0000313" key="4">
    <source>
        <dbReference type="Proteomes" id="UP000663760"/>
    </source>
</evidence>
<keyword evidence="4" id="KW-1185">Reference proteome</keyword>
<dbReference type="Pfam" id="PF03140">
    <property type="entry name" value="DUF247"/>
    <property type="match status" value="1"/>
</dbReference>